<feature type="region of interest" description="Disordered" evidence="1">
    <location>
        <begin position="48"/>
        <end position="85"/>
    </location>
</feature>
<reference evidence="2" key="1">
    <citation type="submission" date="2012-10" db="EMBL/GenBank/DDBJ databases">
        <title>Direct identification of alternative open reading frame translation products in human.</title>
        <authorList>
            <person name="Vanderperre B."/>
            <person name="Lucier J.-F."/>
            <person name="Motard J."/>
            <person name="Tremblay G."/>
            <person name="Vanderperre S."/>
            <person name="Wisztorski M."/>
            <person name="Salzet M."/>
            <person name="Boisvert F.-M."/>
            <person name="Roucou X."/>
        </authorList>
    </citation>
    <scope>NUCLEOTIDE SEQUENCE</scope>
</reference>
<evidence type="ECO:0000313" key="2">
    <source>
        <dbReference type="EMBL" id="CCO13751.1"/>
    </source>
</evidence>
<organism evidence="2">
    <name type="scientific">Homo sapiens</name>
    <name type="common">Human</name>
    <dbReference type="NCBI Taxonomy" id="9606"/>
    <lineage>
        <taxon>Eukaryota</taxon>
        <taxon>Metazoa</taxon>
        <taxon>Chordata</taxon>
        <taxon>Craniata</taxon>
        <taxon>Vertebrata</taxon>
        <taxon>Euteleostomi</taxon>
        <taxon>Mammalia</taxon>
        <taxon>Eutheria</taxon>
        <taxon>Euarchontoglires</taxon>
        <taxon>Primates</taxon>
        <taxon>Haplorrhini</taxon>
        <taxon>Catarrhini</taxon>
        <taxon>Hominidae</taxon>
        <taxon>Homo</taxon>
    </lineage>
</organism>
<dbReference type="OrthoDB" id="125347at2759"/>
<dbReference type="AlphaFoldDB" id="L0R881"/>
<dbReference type="PeptideAtlas" id="L0R881"/>
<evidence type="ECO:0000256" key="1">
    <source>
        <dbReference type="SAM" id="MobiDB-lite"/>
    </source>
</evidence>
<accession>L0R881</accession>
<protein>
    <submittedName>
        <fullName evidence="2">Alternative protein JRK</fullName>
    </submittedName>
</protein>
<gene>
    <name evidence="2" type="primary">JRK</name>
</gene>
<sequence>MAPAGSWSLRQHDGLPAQGPAPRGRLWEAHWPWLGPIAESLSARPFPHPGWLGSKLRGAQRPSMSAGSPVPHRRGSLGLLSSQRN</sequence>
<feature type="region of interest" description="Disordered" evidence="1">
    <location>
        <begin position="1"/>
        <end position="22"/>
    </location>
</feature>
<dbReference type="EMBL" id="HF548040">
    <property type="protein sequence ID" value="CCO13751.1"/>
    <property type="molecule type" value="Genomic_DNA"/>
</dbReference>
<name>L0R881_HUMAN</name>
<dbReference type="ChiTaRS" id="JRK">
    <property type="organism name" value="human"/>
</dbReference>
<proteinExistence type="predicted"/>